<feature type="compositionally biased region" description="Polar residues" evidence="1">
    <location>
        <begin position="106"/>
        <end position="126"/>
    </location>
</feature>
<feature type="compositionally biased region" description="Polar residues" evidence="1">
    <location>
        <begin position="300"/>
        <end position="318"/>
    </location>
</feature>
<reference evidence="4" key="1">
    <citation type="submission" date="2013-03" db="EMBL/GenBank/DDBJ databases">
        <title>The Genome Sequence of Anopheles christyi ACHKN1017.</title>
        <authorList>
            <consortium name="The Broad Institute Genomics Platform"/>
            <person name="Neafsey D.E."/>
            <person name="Besansky N."/>
            <person name="Walker B."/>
            <person name="Young S.K."/>
            <person name="Zeng Q."/>
            <person name="Gargeya S."/>
            <person name="Fitzgerald M."/>
            <person name="Haas B."/>
            <person name="Abouelleil A."/>
            <person name="Allen A.W."/>
            <person name="Alvarado L."/>
            <person name="Arachchi H.M."/>
            <person name="Berlin A.M."/>
            <person name="Chapman S.B."/>
            <person name="Gainer-Dewar J."/>
            <person name="Goldberg J."/>
            <person name="Griggs A."/>
            <person name="Gujja S."/>
            <person name="Hansen M."/>
            <person name="Howarth C."/>
            <person name="Imamovic A."/>
            <person name="Ireland A."/>
            <person name="Larimer J."/>
            <person name="McCowan C."/>
            <person name="Murphy C."/>
            <person name="Pearson M."/>
            <person name="Poon T.W."/>
            <person name="Priest M."/>
            <person name="Roberts A."/>
            <person name="Saif S."/>
            <person name="Shea T."/>
            <person name="Sisk P."/>
            <person name="Sykes S."/>
            <person name="Wortman J."/>
            <person name="Nusbaum C."/>
            <person name="Birren B."/>
        </authorList>
    </citation>
    <scope>NUCLEOTIDE SEQUENCE [LARGE SCALE GENOMIC DNA]</scope>
    <source>
        <strain evidence="4">ACHKN1017</strain>
    </source>
</reference>
<dbReference type="AlphaFoldDB" id="A0A182KCA0"/>
<reference evidence="3" key="2">
    <citation type="submission" date="2020-05" db="UniProtKB">
        <authorList>
            <consortium name="EnsemblMetazoa"/>
        </authorList>
    </citation>
    <scope>IDENTIFICATION</scope>
    <source>
        <strain evidence="3">ACHKN1017</strain>
    </source>
</reference>
<evidence type="ECO:0000313" key="3">
    <source>
        <dbReference type="EnsemblMetazoa" id="ACHR008387-PA"/>
    </source>
</evidence>
<keyword evidence="2" id="KW-0812">Transmembrane</keyword>
<feature type="region of interest" description="Disordered" evidence="1">
    <location>
        <begin position="324"/>
        <end position="343"/>
    </location>
</feature>
<keyword evidence="2" id="KW-0472">Membrane</keyword>
<sequence length="471" mass="49183">MTLSRGPYSELDKMSLFQDLKLKRRKVDSRCSSDGESIADTSTSSPDLLQPLSPKMCDQQQQSAHQGLQQKGPSLGNSGDGLQKETPEALTSPPTTPSSADEEQEQLSSSAGGFDTSANDTGSNNAAGHENNAFKISSNYHANRLNGSEIKDGCARPDQNNDDERISVSYQTDGTNPSPADTSMSTSSTKPPMSRYDNGTVLNAVKLKDEAYECSHRASPDCSPDVLIEEHTAARNGGHGSASNVTAASVIRSVADEQRPRSVNPPTSCTTTATTSKGQTSSSSSGGNVINNSSYGRLDSTPSIKIQTGHNTSNSRCAVTTTTTTTTTCHSDSGASSKDTNAIPTDSVESLHQQYDEECTGVAEDVDRTTAQNGMAEGGSAVKPCTGNGRTIAGSGQTQQHVTVLVTPPLSRMKSNHLSTAQGNSTGSAATAAAAAAAAATTLVTITVFIGIFISDINFVLIDNKLHHRGN</sequence>
<keyword evidence="2" id="KW-1133">Transmembrane helix</keyword>
<keyword evidence="4" id="KW-1185">Reference proteome</keyword>
<feature type="compositionally biased region" description="Low complexity" evidence="1">
    <location>
        <begin position="59"/>
        <end position="70"/>
    </location>
</feature>
<evidence type="ECO:0000256" key="2">
    <source>
        <dbReference type="SAM" id="Phobius"/>
    </source>
</evidence>
<feature type="compositionally biased region" description="Low complexity" evidence="1">
    <location>
        <begin position="182"/>
        <end position="194"/>
    </location>
</feature>
<accession>A0A182KCA0</accession>
<feature type="region of interest" description="Disordered" evidence="1">
    <location>
        <begin position="148"/>
        <end position="197"/>
    </location>
</feature>
<dbReference type="Proteomes" id="UP000075881">
    <property type="component" value="Unassembled WGS sequence"/>
</dbReference>
<dbReference type="STRING" id="43041.A0A182KCA0"/>
<protein>
    <submittedName>
        <fullName evidence="3">Uncharacterized protein</fullName>
    </submittedName>
</protein>
<feature type="compositionally biased region" description="Polar residues" evidence="1">
    <location>
        <begin position="34"/>
        <end position="47"/>
    </location>
</feature>
<evidence type="ECO:0000313" key="4">
    <source>
        <dbReference type="Proteomes" id="UP000075881"/>
    </source>
</evidence>
<feature type="region of interest" description="Disordered" evidence="1">
    <location>
        <begin position="255"/>
        <end position="318"/>
    </location>
</feature>
<feature type="transmembrane region" description="Helical" evidence="2">
    <location>
        <begin position="434"/>
        <end position="461"/>
    </location>
</feature>
<name>A0A182KCA0_9DIPT</name>
<feature type="region of interest" description="Disordered" evidence="1">
    <location>
        <begin position="24"/>
        <end position="130"/>
    </location>
</feature>
<feature type="compositionally biased region" description="Polar residues" evidence="1">
    <location>
        <begin position="329"/>
        <end position="343"/>
    </location>
</feature>
<organism evidence="3 4">
    <name type="scientific">Anopheles christyi</name>
    <dbReference type="NCBI Taxonomy" id="43041"/>
    <lineage>
        <taxon>Eukaryota</taxon>
        <taxon>Metazoa</taxon>
        <taxon>Ecdysozoa</taxon>
        <taxon>Arthropoda</taxon>
        <taxon>Hexapoda</taxon>
        <taxon>Insecta</taxon>
        <taxon>Pterygota</taxon>
        <taxon>Neoptera</taxon>
        <taxon>Endopterygota</taxon>
        <taxon>Diptera</taxon>
        <taxon>Nematocera</taxon>
        <taxon>Culicoidea</taxon>
        <taxon>Culicidae</taxon>
        <taxon>Anophelinae</taxon>
        <taxon>Anopheles</taxon>
    </lineage>
</organism>
<evidence type="ECO:0000256" key="1">
    <source>
        <dbReference type="SAM" id="MobiDB-lite"/>
    </source>
</evidence>
<feature type="compositionally biased region" description="Low complexity" evidence="1">
    <location>
        <begin position="267"/>
        <end position="294"/>
    </location>
</feature>
<feature type="compositionally biased region" description="Polar residues" evidence="1">
    <location>
        <begin position="168"/>
        <end position="181"/>
    </location>
</feature>
<dbReference type="EnsemblMetazoa" id="ACHR008387-RA">
    <property type="protein sequence ID" value="ACHR008387-PA"/>
    <property type="gene ID" value="ACHR008387"/>
</dbReference>
<dbReference type="VEuPathDB" id="VectorBase:ACHR008387"/>
<proteinExistence type="predicted"/>